<evidence type="ECO:0000256" key="3">
    <source>
        <dbReference type="ARBA" id="ARBA00023122"/>
    </source>
</evidence>
<feature type="domain" description="CBS" evidence="6">
    <location>
        <begin position="285"/>
        <end position="347"/>
    </location>
</feature>
<evidence type="ECO:0000256" key="5">
    <source>
        <dbReference type="SAM" id="MobiDB-lite"/>
    </source>
</evidence>
<evidence type="ECO:0000256" key="1">
    <source>
        <dbReference type="ARBA" id="ARBA00006750"/>
    </source>
</evidence>
<dbReference type="STRING" id="77020.A0A0M8MQQ7"/>
<dbReference type="PROSITE" id="PS51371">
    <property type="entry name" value="CBS"/>
    <property type="match status" value="1"/>
</dbReference>
<keyword evidence="8" id="KW-1185">Reference proteome</keyword>
<feature type="region of interest" description="Disordered" evidence="5">
    <location>
        <begin position="442"/>
        <end position="479"/>
    </location>
</feature>
<evidence type="ECO:0000256" key="4">
    <source>
        <dbReference type="PROSITE-ProRule" id="PRU00703"/>
    </source>
</evidence>
<dbReference type="EMBL" id="LGAV01000001">
    <property type="protein sequence ID" value="KOS16428.1"/>
    <property type="molecule type" value="Genomic_DNA"/>
</dbReference>
<dbReference type="VEuPathDB" id="FungiDB:Malapachy_3560"/>
<evidence type="ECO:0000256" key="2">
    <source>
        <dbReference type="ARBA" id="ARBA00022737"/>
    </source>
</evidence>
<dbReference type="GO" id="GO:0019901">
    <property type="term" value="F:protein kinase binding"/>
    <property type="evidence" value="ECO:0007669"/>
    <property type="project" value="TreeGrafter"/>
</dbReference>
<proteinExistence type="inferred from homology"/>
<dbReference type="InterPro" id="IPR000644">
    <property type="entry name" value="CBS_dom"/>
</dbReference>
<dbReference type="GO" id="GO:0031588">
    <property type="term" value="C:nucleotide-activated protein kinase complex"/>
    <property type="evidence" value="ECO:0007669"/>
    <property type="project" value="TreeGrafter"/>
</dbReference>
<name>A0A0M8MQQ7_9BASI</name>
<reference evidence="7 8" key="1">
    <citation type="submission" date="2015-07" db="EMBL/GenBank/DDBJ databases">
        <title>Draft Genome Sequence of Malassezia furfur CBS1878 and Malassezia pachydermatis CBS1879.</title>
        <authorList>
            <person name="Triana S."/>
            <person name="Ohm R."/>
            <person name="Gonzalez A."/>
            <person name="DeCock H."/>
            <person name="Restrepo S."/>
            <person name="Celis A."/>
        </authorList>
    </citation>
    <scope>NUCLEOTIDE SEQUENCE [LARGE SCALE GENOMIC DNA]</scope>
    <source>
        <strain evidence="7 8">CBS 1879</strain>
    </source>
</reference>
<dbReference type="SUPFAM" id="SSF54631">
    <property type="entry name" value="CBS-domain pair"/>
    <property type="match status" value="2"/>
</dbReference>
<organism evidence="7 8">
    <name type="scientific">Malassezia pachydermatis</name>
    <dbReference type="NCBI Taxonomy" id="77020"/>
    <lineage>
        <taxon>Eukaryota</taxon>
        <taxon>Fungi</taxon>
        <taxon>Dikarya</taxon>
        <taxon>Basidiomycota</taxon>
        <taxon>Ustilaginomycotina</taxon>
        <taxon>Malasseziomycetes</taxon>
        <taxon>Malasseziales</taxon>
        <taxon>Malasseziaceae</taxon>
        <taxon>Malassezia</taxon>
    </lineage>
</organism>
<comment type="similarity">
    <text evidence="1">Belongs to the 5'-AMP-activated protein kinase gamma subunit family.</text>
</comment>
<dbReference type="AlphaFoldDB" id="A0A0M8MQQ7"/>
<dbReference type="SMART" id="SM00116">
    <property type="entry name" value="CBS"/>
    <property type="match status" value="4"/>
</dbReference>
<dbReference type="Pfam" id="PF00571">
    <property type="entry name" value="CBS"/>
    <property type="match status" value="1"/>
</dbReference>
<dbReference type="Gene3D" id="3.10.580.10">
    <property type="entry name" value="CBS-domain"/>
    <property type="match status" value="2"/>
</dbReference>
<keyword evidence="3 4" id="KW-0129">CBS domain</keyword>
<sequence length="479" mass="52703">MSTTPVDSSEPPSQPPDVVAVTVSEGVPAAGTSQGESNGMNPATRRVDRRLAKLKNHHLHALHAIRHFLRTHSSYDVLPVSFRLVVLDIKLSVKSALDVMFQSGVVSAPLWRSTIDEDDADHTSSPPIRPGFAGMITVNDIIHLIQYYYQTAVNYDSVTLDVETLRLERLREIEQALHVPPPPLLWIAPLRSLAEAGELLVRTHARRIPLLQYDEDLKIFTVLSVLTQYRLLKFIAMNCREVTGLKATIGSLGIGTYTYAHQLERQKRTPHARLRMTAGPPPKDAGPYWPMLTATLDTSVFDVVHLFSENEISAVPIIDEQGDVVDIYESVDVITLLRTGVYSQLDLTIRQALDRRPADYTGVACCTSNDSLASVFAVLKHRRMHRMLVVEPMADADEERALPKAPNASFLDDADISFPLRPKCKLVGMLSLSDVLRYIIGKPTAPAPTPGEPSSTIPSPTSATPGTPVTPRTPETPAS</sequence>
<protein>
    <submittedName>
        <fullName evidence="7">Cbs-domain-containing protein</fullName>
    </submittedName>
</protein>
<dbReference type="InterPro" id="IPR046342">
    <property type="entry name" value="CBS_dom_sf"/>
</dbReference>
<dbReference type="PANTHER" id="PTHR13780:SF35">
    <property type="entry name" value="LD22662P"/>
    <property type="match status" value="1"/>
</dbReference>
<dbReference type="GeneID" id="28729904"/>
<dbReference type="Proteomes" id="UP000037751">
    <property type="component" value="Unassembled WGS sequence"/>
</dbReference>
<dbReference type="InterPro" id="IPR050511">
    <property type="entry name" value="AMPK_gamma/SDS23_families"/>
</dbReference>
<dbReference type="GO" id="GO:0019887">
    <property type="term" value="F:protein kinase regulator activity"/>
    <property type="evidence" value="ECO:0007669"/>
    <property type="project" value="TreeGrafter"/>
</dbReference>
<dbReference type="GO" id="GO:0005634">
    <property type="term" value="C:nucleus"/>
    <property type="evidence" value="ECO:0007669"/>
    <property type="project" value="TreeGrafter"/>
</dbReference>
<dbReference type="OrthoDB" id="286637at2759"/>
<dbReference type="GO" id="GO:0005737">
    <property type="term" value="C:cytoplasm"/>
    <property type="evidence" value="ECO:0007669"/>
    <property type="project" value="TreeGrafter"/>
</dbReference>
<accession>A0A0M8MQQ7</accession>
<dbReference type="GO" id="GO:0016208">
    <property type="term" value="F:AMP binding"/>
    <property type="evidence" value="ECO:0007669"/>
    <property type="project" value="TreeGrafter"/>
</dbReference>
<evidence type="ECO:0000259" key="6">
    <source>
        <dbReference type="PROSITE" id="PS51371"/>
    </source>
</evidence>
<keyword evidence="2" id="KW-0677">Repeat</keyword>
<feature type="compositionally biased region" description="Low complexity" evidence="5">
    <location>
        <begin position="452"/>
        <end position="470"/>
    </location>
</feature>
<evidence type="ECO:0000313" key="7">
    <source>
        <dbReference type="EMBL" id="KOS16428.1"/>
    </source>
</evidence>
<dbReference type="RefSeq" id="XP_017994060.1">
    <property type="nucleotide sequence ID" value="XM_018138028.1"/>
</dbReference>
<comment type="caution">
    <text evidence="7">The sequence shown here is derived from an EMBL/GenBank/DDBJ whole genome shotgun (WGS) entry which is preliminary data.</text>
</comment>
<dbReference type="PANTHER" id="PTHR13780">
    <property type="entry name" value="AMP-ACTIVATED PROTEIN KINASE, GAMMA REGULATORY SUBUNIT"/>
    <property type="match status" value="1"/>
</dbReference>
<gene>
    <name evidence="7" type="ORF">Malapachy_3560</name>
</gene>
<evidence type="ECO:0000313" key="8">
    <source>
        <dbReference type="Proteomes" id="UP000037751"/>
    </source>
</evidence>